<dbReference type="GO" id="GO:0016020">
    <property type="term" value="C:membrane"/>
    <property type="evidence" value="ECO:0007669"/>
    <property type="project" value="InterPro"/>
</dbReference>
<gene>
    <name evidence="3" type="ORF">H0I76_13115</name>
</gene>
<dbReference type="InterPro" id="IPR008979">
    <property type="entry name" value="Galactose-bd-like_sf"/>
</dbReference>
<dbReference type="RefSeq" id="WP_200610502.1">
    <property type="nucleotide sequence ID" value="NZ_JAEHHL010000007.1"/>
</dbReference>
<dbReference type="Proteomes" id="UP000655420">
    <property type="component" value="Unassembled WGS sequence"/>
</dbReference>
<dbReference type="GO" id="GO:0005509">
    <property type="term" value="F:calcium ion binding"/>
    <property type="evidence" value="ECO:0007669"/>
    <property type="project" value="InterPro"/>
</dbReference>
<dbReference type="SMART" id="SM00060">
    <property type="entry name" value="FN3"/>
    <property type="match status" value="1"/>
</dbReference>
<dbReference type="GO" id="GO:0003993">
    <property type="term" value="F:acid phosphatase activity"/>
    <property type="evidence" value="ECO:0007669"/>
    <property type="project" value="InterPro"/>
</dbReference>
<evidence type="ECO:0000259" key="2">
    <source>
        <dbReference type="PROSITE" id="PS50853"/>
    </source>
</evidence>
<dbReference type="Gene3D" id="2.60.40.2810">
    <property type="match status" value="2"/>
</dbReference>
<feature type="domain" description="Fibronectin type-III" evidence="2">
    <location>
        <begin position="748"/>
        <end position="842"/>
    </location>
</feature>
<evidence type="ECO:0000313" key="3">
    <source>
        <dbReference type="EMBL" id="MBK0400132.1"/>
    </source>
</evidence>
<name>A0A8J7M9C0_9RHOB</name>
<dbReference type="CDD" id="cd11304">
    <property type="entry name" value="Cadherin_repeat"/>
    <property type="match status" value="2"/>
</dbReference>
<dbReference type="Gene3D" id="2.60.120.430">
    <property type="entry name" value="Galactose-binding lectin"/>
    <property type="match status" value="2"/>
</dbReference>
<sequence>METYSFEIGGTFIEAAPLLAFNIGGAEYTSTATGQTFLADPGISGGQIQNRDRPLEIAGTEDDRLFQSYGFGDFSYDFAVPEDGQYVVELWLTEPWFKAAGKRVFNVAVEGSVPASFQGIDPYAVAGLDARAITLTSVVTVDDGTLDIDFDSLVNNAIISAIAIYQVVPQYGAADDTASTDEDQAVLIDVLANDTAGVTLQSVGAASAGTAVIQGGAILYMPGANFNGVDGFTYTVIDGEGTVSTAQVTVTVAPVNDAPEGLGLSSNTVSELDLPGTVIGTVSASDPDGDTVTFAVSDARFSVNALGQLVVAAGADLSVPSDTSVPVTITAMDGNGGTATLETSILIADVPLADLANDDAASLDEDGTVLIDVLANDEPGITITGYTQGAHGSVTTDGGMLRYTPVGDYYGPDSFSYTVAGALGADEASVSISVLAVNDAPGNLGFTGSSVNADAAPGTVVGIVSATDPDGDPITFSVDDARFSITADGSLVVAAGASFDPVLEPQIELVIGASDGIAPEVTASYAIQVNGGGALSVFLVDTASDQIAAQLSGGAVVGLTAEVIDVLGLYVTVPDDSPYAGSVGSVRLSLDGDIVRTESSAPYALFGDSNGDFRPGSIGAGPHVLTIEIFSGSGAGGTLLDSQQISFQVNSITGNIAEDDVATTEADVPIVIDVLANDYAPNGDAVLEIVGAPLNGTVEIVGDEILYTPFTGITGTDSFRYAFTSGGSAAEGAVTVTTLPVAAGTSLAAEQLHLAWIDDAATTLTVVWRFDDGVAATEVQYRQQGETGWTADQSALRPSGTVGGELWEATLRGLAPGTVYEFRVRLDDGSWSEVYDATTAPAAGTQGTFDLVFFADTGLIGRTDGLTAGTEQVRDEIAALDPTLLLGGGDYAYYNTDKRFGTLEATIDAWFDQWQEPLGQAPFMTVYGNHEVFLGEGFDQWNDRLPQPEENDLENGRFYSFDVGDAHFVMILMADEDDGLTSTQLAWIEADILAAQAAGADWIIPVMHAAPYSDGTNHGDALEARDDLAPLFESLNVDLVLTTHDQSYLRTFPLVNGSSTLSETTNVQTTADLSTYYTESDGVVWMKVSPGGKLSNINGSFSDWETEPAPSYTAVRDNTLFHYAQITFDGDQSLTVEVLGVDGLGSAPVVVDSFQFISGARASFTTNDTAVTDEDVAVLIDVLANDAAGTSLISIGQAAHGSVSIAGAEVLYTPDPDFNGTDMFTYVGTDGSGASNTVFVEVTVNPVNDAPSNLALAGTTIAPDAAAGTLVGMLFATDIDGDAVTFSIDDARFTVNGAGQLVVAEGADLALAVGTELPVTITASDGKGGIAMLNETLVIDDASAGPVALAAINVGGGAYISSETGISYAPDPGISGGTISLRQISNAISGTLDDVLYQTYGFGTFSYDIALPEAATYIAEFHFIEPWASGPDDRVFDISLEGVAPAELSSIDVYALAGGRYTAFTLSAAVVVDDGTLDIDLLPSENNAILSAITIYHAGEPLLV</sequence>
<dbReference type="InterPro" id="IPR003961">
    <property type="entry name" value="FN3_dom"/>
</dbReference>
<dbReference type="InterPro" id="IPR015914">
    <property type="entry name" value="PAPs_N"/>
</dbReference>
<dbReference type="SUPFAM" id="SSF49313">
    <property type="entry name" value="Cadherin-like"/>
    <property type="match status" value="2"/>
</dbReference>
<dbReference type="Pfam" id="PF00149">
    <property type="entry name" value="Metallophos"/>
    <property type="match status" value="1"/>
</dbReference>
<dbReference type="Pfam" id="PF16656">
    <property type="entry name" value="Pur_ac_phosph_N"/>
    <property type="match status" value="1"/>
</dbReference>
<organism evidence="3 4">
    <name type="scientific">Thermohalobaculum xanthum</name>
    <dbReference type="NCBI Taxonomy" id="2753746"/>
    <lineage>
        <taxon>Bacteria</taxon>
        <taxon>Pseudomonadati</taxon>
        <taxon>Pseudomonadota</taxon>
        <taxon>Alphaproteobacteria</taxon>
        <taxon>Rhodobacterales</taxon>
        <taxon>Paracoccaceae</taxon>
        <taxon>Thermohalobaculum</taxon>
    </lineage>
</organism>
<reference evidence="3" key="1">
    <citation type="submission" date="2020-12" db="EMBL/GenBank/DDBJ databases">
        <title>Bacterial taxonomy.</title>
        <authorList>
            <person name="Pan X."/>
        </authorList>
    </citation>
    <scope>NUCLEOTIDE SEQUENCE</scope>
    <source>
        <strain evidence="3">M0105</strain>
    </source>
</reference>
<comment type="caution">
    <text evidence="3">The sequence shown here is derived from an EMBL/GenBank/DDBJ whole genome shotgun (WGS) entry which is preliminary data.</text>
</comment>
<dbReference type="NCBIfam" id="NF012211">
    <property type="entry name" value="tand_rpt_95"/>
    <property type="match status" value="3"/>
</dbReference>
<keyword evidence="1" id="KW-0732">Signal</keyword>
<accession>A0A8J7M9C0</accession>
<dbReference type="InterPro" id="IPR029052">
    <property type="entry name" value="Metallo-depent_PP-like"/>
</dbReference>
<dbReference type="Pfam" id="PF11721">
    <property type="entry name" value="Malectin"/>
    <property type="match status" value="2"/>
</dbReference>
<evidence type="ECO:0000313" key="4">
    <source>
        <dbReference type="Proteomes" id="UP000655420"/>
    </source>
</evidence>
<dbReference type="InterPro" id="IPR015919">
    <property type="entry name" value="Cadherin-like_sf"/>
</dbReference>
<dbReference type="Gene3D" id="3.60.21.10">
    <property type="match status" value="1"/>
</dbReference>
<dbReference type="InterPro" id="IPR008963">
    <property type="entry name" value="Purple_acid_Pase-like_N"/>
</dbReference>
<protein>
    <submittedName>
        <fullName evidence="3">Tandem-95 repeat protein</fullName>
    </submittedName>
</protein>
<proteinExistence type="predicted"/>
<dbReference type="SUPFAM" id="SSF56300">
    <property type="entry name" value="Metallo-dependent phosphatases"/>
    <property type="match status" value="1"/>
</dbReference>
<dbReference type="SUPFAM" id="SSF49363">
    <property type="entry name" value="Purple acid phosphatase, N-terminal domain"/>
    <property type="match status" value="1"/>
</dbReference>
<dbReference type="Gene3D" id="2.60.40.60">
    <property type="entry name" value="Cadherins"/>
    <property type="match status" value="2"/>
</dbReference>
<dbReference type="Pfam" id="PF17963">
    <property type="entry name" value="Big_9"/>
    <property type="match status" value="4"/>
</dbReference>
<dbReference type="SUPFAM" id="SSF49785">
    <property type="entry name" value="Galactose-binding domain-like"/>
    <property type="match status" value="1"/>
</dbReference>
<dbReference type="CDD" id="cd00063">
    <property type="entry name" value="FN3"/>
    <property type="match status" value="1"/>
</dbReference>
<dbReference type="PROSITE" id="PS50853">
    <property type="entry name" value="FN3"/>
    <property type="match status" value="1"/>
</dbReference>
<dbReference type="Gene3D" id="2.60.40.3440">
    <property type="match status" value="1"/>
</dbReference>
<dbReference type="InterPro" id="IPR004843">
    <property type="entry name" value="Calcineurin-like_PHP"/>
</dbReference>
<dbReference type="InterPro" id="IPR021720">
    <property type="entry name" value="Malectin_dom"/>
</dbReference>
<dbReference type="PANTHER" id="PTHR45867:SF3">
    <property type="entry name" value="ACID PHOSPHATASE TYPE 7"/>
    <property type="match status" value="1"/>
</dbReference>
<keyword evidence="4" id="KW-1185">Reference proteome</keyword>
<evidence type="ECO:0000256" key="1">
    <source>
        <dbReference type="ARBA" id="ARBA00022729"/>
    </source>
</evidence>
<dbReference type="EMBL" id="JAEHHL010000007">
    <property type="protein sequence ID" value="MBK0400132.1"/>
    <property type="molecule type" value="Genomic_DNA"/>
</dbReference>
<dbReference type="Gene3D" id="2.60.40.380">
    <property type="entry name" value="Purple acid phosphatase-like, N-terminal"/>
    <property type="match status" value="1"/>
</dbReference>
<dbReference type="PANTHER" id="PTHR45867">
    <property type="entry name" value="PURPLE ACID PHOSPHATASE"/>
    <property type="match status" value="1"/>
</dbReference>